<dbReference type="CDD" id="cd04301">
    <property type="entry name" value="NAT_SF"/>
    <property type="match status" value="1"/>
</dbReference>
<evidence type="ECO:0000313" key="2">
    <source>
        <dbReference type="EMBL" id="MUN42816.1"/>
    </source>
</evidence>
<evidence type="ECO:0000313" key="3">
    <source>
        <dbReference type="Proteomes" id="UP000432015"/>
    </source>
</evidence>
<dbReference type="SUPFAM" id="SSF55729">
    <property type="entry name" value="Acyl-CoA N-acyltransferases (Nat)"/>
    <property type="match status" value="1"/>
</dbReference>
<dbReference type="InterPro" id="IPR016181">
    <property type="entry name" value="Acyl_CoA_acyltransferase"/>
</dbReference>
<protein>
    <submittedName>
        <fullName evidence="2">GNAT family N-acetyltransferase</fullName>
    </submittedName>
</protein>
<keyword evidence="2" id="KW-0808">Transferase</keyword>
<accession>A0A7K1LES4</accession>
<name>A0A7K1LES4_9ACTN</name>
<organism evidence="2 3">
    <name type="scientific">Actinomadura litoris</name>
    <dbReference type="NCBI Taxonomy" id="2678616"/>
    <lineage>
        <taxon>Bacteria</taxon>
        <taxon>Bacillati</taxon>
        <taxon>Actinomycetota</taxon>
        <taxon>Actinomycetes</taxon>
        <taxon>Streptosporangiales</taxon>
        <taxon>Thermomonosporaceae</taxon>
        <taxon>Actinomadura</taxon>
    </lineage>
</organism>
<proteinExistence type="predicted"/>
<dbReference type="InterPro" id="IPR000182">
    <property type="entry name" value="GNAT_dom"/>
</dbReference>
<keyword evidence="3" id="KW-1185">Reference proteome</keyword>
<dbReference type="PROSITE" id="PS51186">
    <property type="entry name" value="GNAT"/>
    <property type="match status" value="1"/>
</dbReference>
<feature type="domain" description="N-acetyltransferase" evidence="1">
    <location>
        <begin position="17"/>
        <end position="179"/>
    </location>
</feature>
<comment type="caution">
    <text evidence="2">The sequence shown here is derived from an EMBL/GenBank/DDBJ whole genome shotgun (WGS) entry which is preliminary data.</text>
</comment>
<dbReference type="Proteomes" id="UP000432015">
    <property type="component" value="Unassembled WGS sequence"/>
</dbReference>
<evidence type="ECO:0000259" key="1">
    <source>
        <dbReference type="PROSITE" id="PS51186"/>
    </source>
</evidence>
<dbReference type="GO" id="GO:0016747">
    <property type="term" value="F:acyltransferase activity, transferring groups other than amino-acyl groups"/>
    <property type="evidence" value="ECO:0007669"/>
    <property type="project" value="InterPro"/>
</dbReference>
<dbReference type="AlphaFoldDB" id="A0A7K1LES4"/>
<reference evidence="2 3" key="1">
    <citation type="submission" date="2019-11" db="EMBL/GenBank/DDBJ databases">
        <authorList>
            <person name="Cao P."/>
        </authorList>
    </citation>
    <scope>NUCLEOTIDE SEQUENCE [LARGE SCALE GENOMIC DNA]</scope>
    <source>
        <strain evidence="2 3">NEAU-AAG5</strain>
    </source>
</reference>
<dbReference type="EMBL" id="WOFH01000025">
    <property type="protein sequence ID" value="MUN42816.1"/>
    <property type="molecule type" value="Genomic_DNA"/>
</dbReference>
<sequence length="183" mass="20147">MRDRADLRPAAEPPGEMTFSLAGTASPDLSRALYAAVGARVCWTDRFGWTHADWARWLARPGLATWIAMAEGTVAGYFELEAQPGGDTEVHLVGLVPAFVGRGFGGHLVEQCARRAWRRGKVWAEDLGPARRVHLTTSTLDHPNARGNYLRRGFTVAAERTWRKAVPDPRAVAWPLPADPRPV</sequence>
<dbReference type="Pfam" id="PF00583">
    <property type="entry name" value="Acetyltransf_1"/>
    <property type="match status" value="1"/>
</dbReference>
<gene>
    <name evidence="2" type="ORF">GNZ18_40435</name>
</gene>
<dbReference type="Gene3D" id="3.40.630.30">
    <property type="match status" value="1"/>
</dbReference>